<name>M1VZT6_CLAP2</name>
<gene>
    <name evidence="2" type="ORF">CPUR_01901</name>
</gene>
<reference evidence="2 3" key="1">
    <citation type="journal article" date="2013" name="PLoS Genet.">
        <title>Plant-symbiotic fungi as chemical engineers: Multi-genome analysis of the Clavicipitaceae reveals dynamics of alkaloid loci.</title>
        <authorList>
            <person name="Schardl C.L."/>
            <person name="Young C.A."/>
            <person name="Hesse U."/>
            <person name="Amyotte S.G."/>
            <person name="Andreeva K."/>
            <person name="Calie P.J."/>
            <person name="Fleetwood D.J."/>
            <person name="Haws D.C."/>
            <person name="Moore N."/>
            <person name="Oeser B."/>
            <person name="Panaccione D.G."/>
            <person name="Schweri K.K."/>
            <person name="Voisey C.R."/>
            <person name="Farman M.L."/>
            <person name="Jaromczyk J.W."/>
            <person name="Roe B.A."/>
            <person name="O'Sullivan D.M."/>
            <person name="Scott B."/>
            <person name="Tudzynski P."/>
            <person name="An Z."/>
            <person name="Arnaoudova E.G."/>
            <person name="Bullock C.T."/>
            <person name="Charlton N.D."/>
            <person name="Chen L."/>
            <person name="Cox M."/>
            <person name="Dinkins R.D."/>
            <person name="Florea S."/>
            <person name="Glenn A.E."/>
            <person name="Gordon A."/>
            <person name="Gueldener U."/>
            <person name="Harris D.R."/>
            <person name="Hollin W."/>
            <person name="Jaromczyk J."/>
            <person name="Johnson R.D."/>
            <person name="Khan A.K."/>
            <person name="Leistner E."/>
            <person name="Leuchtmann A."/>
            <person name="Li C."/>
            <person name="Liu J."/>
            <person name="Liu J."/>
            <person name="Liu M."/>
            <person name="Mace W."/>
            <person name="Machado C."/>
            <person name="Nagabhyru P."/>
            <person name="Pan J."/>
            <person name="Schmid J."/>
            <person name="Sugawara K."/>
            <person name="Steiner U."/>
            <person name="Takach J.E."/>
            <person name="Tanaka E."/>
            <person name="Webb J.S."/>
            <person name="Wilson E.V."/>
            <person name="Wiseman J.L."/>
            <person name="Yoshida R."/>
            <person name="Zeng Z."/>
        </authorList>
    </citation>
    <scope>NUCLEOTIDE SEQUENCE [LARGE SCALE GENOMIC DNA]</scope>
    <source>
        <strain evidence="2 3">20.1</strain>
    </source>
</reference>
<evidence type="ECO:0000256" key="1">
    <source>
        <dbReference type="SAM" id="MobiDB-lite"/>
    </source>
</evidence>
<organism evidence="2 3">
    <name type="scientific">Claviceps purpurea (strain 20.1)</name>
    <name type="common">Ergot fungus</name>
    <name type="synonym">Sphacelia segetum</name>
    <dbReference type="NCBI Taxonomy" id="1111077"/>
    <lineage>
        <taxon>Eukaryota</taxon>
        <taxon>Fungi</taxon>
        <taxon>Dikarya</taxon>
        <taxon>Ascomycota</taxon>
        <taxon>Pezizomycotina</taxon>
        <taxon>Sordariomycetes</taxon>
        <taxon>Hypocreomycetidae</taxon>
        <taxon>Hypocreales</taxon>
        <taxon>Clavicipitaceae</taxon>
        <taxon>Claviceps</taxon>
    </lineage>
</organism>
<evidence type="ECO:0000313" key="2">
    <source>
        <dbReference type="EMBL" id="CCE28426.1"/>
    </source>
</evidence>
<dbReference type="Proteomes" id="UP000016801">
    <property type="component" value="Unassembled WGS sequence"/>
</dbReference>
<feature type="compositionally biased region" description="Polar residues" evidence="1">
    <location>
        <begin position="1"/>
        <end position="12"/>
    </location>
</feature>
<accession>M1VZT6</accession>
<dbReference type="EMBL" id="CAGA01000008">
    <property type="protein sequence ID" value="CCE28426.1"/>
    <property type="molecule type" value="Genomic_DNA"/>
</dbReference>
<dbReference type="AlphaFoldDB" id="M1VZT6"/>
<evidence type="ECO:0000313" key="3">
    <source>
        <dbReference type="Proteomes" id="UP000016801"/>
    </source>
</evidence>
<dbReference type="VEuPathDB" id="FungiDB:CPUR_01901"/>
<sequence length="111" mass="12385">MHKSTEQQQQPVRTPETGRGKQEKEEKEERRGEAGAVAGPSPQNKRTPLHGFARPTTIPPELNTRTQHKDGLLTWVTRVCQALGVYFYVPDGNRRNTPRKPASDAGAVEVQ</sequence>
<keyword evidence="3" id="KW-1185">Reference proteome</keyword>
<proteinExistence type="predicted"/>
<feature type="region of interest" description="Disordered" evidence="1">
    <location>
        <begin position="89"/>
        <end position="111"/>
    </location>
</feature>
<dbReference type="HOGENOM" id="CLU_2158114_0_0_1"/>
<feature type="compositionally biased region" description="Basic and acidic residues" evidence="1">
    <location>
        <begin position="16"/>
        <end position="33"/>
    </location>
</feature>
<feature type="region of interest" description="Disordered" evidence="1">
    <location>
        <begin position="1"/>
        <end position="65"/>
    </location>
</feature>
<comment type="caution">
    <text evidence="2">The sequence shown here is derived from an EMBL/GenBank/DDBJ whole genome shotgun (WGS) entry which is preliminary data.</text>
</comment>
<protein>
    <submittedName>
        <fullName evidence="2">Uncharacterized protein</fullName>
    </submittedName>
</protein>